<feature type="domain" description="NIF system FeS cluster assembly NifU N-terminal" evidence="1">
    <location>
        <begin position="10"/>
        <end position="124"/>
    </location>
</feature>
<proteinExistence type="predicted"/>
<dbReference type="RefSeq" id="WP_145347660.1">
    <property type="nucleotide sequence ID" value="NZ_CP036261.1"/>
</dbReference>
<dbReference type="KEGG" id="ruv:EC9_39520"/>
<evidence type="ECO:0000313" key="3">
    <source>
        <dbReference type="Proteomes" id="UP000319557"/>
    </source>
</evidence>
<gene>
    <name evidence="2" type="primary">nifU</name>
    <name evidence="2" type="ORF">EC9_39520</name>
</gene>
<evidence type="ECO:0000259" key="1">
    <source>
        <dbReference type="Pfam" id="PF01592"/>
    </source>
</evidence>
<name>A0A517M4E8_9BACT</name>
<dbReference type="CDD" id="cd06664">
    <property type="entry name" value="IscU_like"/>
    <property type="match status" value="1"/>
</dbReference>
<dbReference type="Gene3D" id="3.90.1010.10">
    <property type="match status" value="1"/>
</dbReference>
<dbReference type="SUPFAM" id="SSF82649">
    <property type="entry name" value="SufE/NifU"/>
    <property type="match status" value="1"/>
</dbReference>
<dbReference type="OrthoDB" id="9804157at2"/>
<keyword evidence="3" id="KW-1185">Reference proteome</keyword>
<dbReference type="InterPro" id="IPR002871">
    <property type="entry name" value="NIF_FeS_clus_asmbl_NifU_N"/>
</dbReference>
<dbReference type="GO" id="GO:0005506">
    <property type="term" value="F:iron ion binding"/>
    <property type="evidence" value="ECO:0007669"/>
    <property type="project" value="InterPro"/>
</dbReference>
<sequence length="145" mass="15674">MSNSYGAIDQTLIDHFEDPYHRGDCEAATHVAEGENSLCGDTMQVQLRISPSDGQIEEAWFDGDGCVVSQAAASMLMETIEAMTPDAIRDFDTRAMLELLGPSIAVSQQKCGLLAWRVLQLALQSPLDEFGDGPTFGGPHLGEEN</sequence>
<dbReference type="GO" id="GO:0051536">
    <property type="term" value="F:iron-sulfur cluster binding"/>
    <property type="evidence" value="ECO:0007669"/>
    <property type="project" value="InterPro"/>
</dbReference>
<evidence type="ECO:0000313" key="2">
    <source>
        <dbReference type="EMBL" id="QDS89752.1"/>
    </source>
</evidence>
<dbReference type="Proteomes" id="UP000319557">
    <property type="component" value="Chromosome"/>
</dbReference>
<accession>A0A517M4E8</accession>
<dbReference type="GO" id="GO:0016226">
    <property type="term" value="P:iron-sulfur cluster assembly"/>
    <property type="evidence" value="ECO:0007669"/>
    <property type="project" value="InterPro"/>
</dbReference>
<reference evidence="2 3" key="1">
    <citation type="submission" date="2019-02" db="EMBL/GenBank/DDBJ databases">
        <title>Deep-cultivation of Planctomycetes and their phenomic and genomic characterization uncovers novel biology.</title>
        <authorList>
            <person name="Wiegand S."/>
            <person name="Jogler M."/>
            <person name="Boedeker C."/>
            <person name="Pinto D."/>
            <person name="Vollmers J."/>
            <person name="Rivas-Marin E."/>
            <person name="Kohn T."/>
            <person name="Peeters S.H."/>
            <person name="Heuer A."/>
            <person name="Rast P."/>
            <person name="Oberbeckmann S."/>
            <person name="Bunk B."/>
            <person name="Jeske O."/>
            <person name="Meyerdierks A."/>
            <person name="Storesund J.E."/>
            <person name="Kallscheuer N."/>
            <person name="Luecker S."/>
            <person name="Lage O.M."/>
            <person name="Pohl T."/>
            <person name="Merkel B.J."/>
            <person name="Hornburger P."/>
            <person name="Mueller R.-W."/>
            <person name="Bruemmer F."/>
            <person name="Labrenz M."/>
            <person name="Spormann A.M."/>
            <person name="Op den Camp H."/>
            <person name="Overmann J."/>
            <person name="Amann R."/>
            <person name="Jetten M.S.M."/>
            <person name="Mascher T."/>
            <person name="Medema M.H."/>
            <person name="Devos D.P."/>
            <person name="Kaster A.-K."/>
            <person name="Ovreas L."/>
            <person name="Rohde M."/>
            <person name="Galperin M.Y."/>
            <person name="Jogler C."/>
        </authorList>
    </citation>
    <scope>NUCLEOTIDE SEQUENCE [LARGE SCALE GENOMIC DNA]</scope>
    <source>
        <strain evidence="2 3">EC9</strain>
    </source>
</reference>
<organism evidence="2 3">
    <name type="scientific">Rosistilla ulvae</name>
    <dbReference type="NCBI Taxonomy" id="1930277"/>
    <lineage>
        <taxon>Bacteria</taxon>
        <taxon>Pseudomonadati</taxon>
        <taxon>Planctomycetota</taxon>
        <taxon>Planctomycetia</taxon>
        <taxon>Pirellulales</taxon>
        <taxon>Pirellulaceae</taxon>
        <taxon>Rosistilla</taxon>
    </lineage>
</organism>
<protein>
    <submittedName>
        <fullName evidence="2">NifU-like protein</fullName>
    </submittedName>
</protein>
<dbReference type="EMBL" id="CP036261">
    <property type="protein sequence ID" value="QDS89752.1"/>
    <property type="molecule type" value="Genomic_DNA"/>
</dbReference>
<dbReference type="Pfam" id="PF01592">
    <property type="entry name" value="NifU_N"/>
    <property type="match status" value="1"/>
</dbReference>
<dbReference type="AlphaFoldDB" id="A0A517M4E8"/>
<dbReference type="PANTHER" id="PTHR10093">
    <property type="entry name" value="IRON-SULFUR CLUSTER ASSEMBLY ENZYME NIFU HOMOLOG"/>
    <property type="match status" value="1"/>
</dbReference>